<accession>A0A1I0X361</accession>
<reference evidence="1 2" key="1">
    <citation type="submission" date="2016-10" db="EMBL/GenBank/DDBJ databases">
        <authorList>
            <person name="de Groot N.N."/>
        </authorList>
    </citation>
    <scope>NUCLEOTIDE SEQUENCE [LARGE SCALE GENOMIC DNA]</scope>
    <source>
        <strain evidence="1 2">CGMCC 1.3702</strain>
    </source>
</reference>
<protein>
    <submittedName>
        <fullName evidence="1">Pathogenicity locus</fullName>
    </submittedName>
</protein>
<dbReference type="EMBL" id="FOJW01000004">
    <property type="protein sequence ID" value="SFA94840.1"/>
    <property type="molecule type" value="Genomic_DNA"/>
</dbReference>
<evidence type="ECO:0000313" key="2">
    <source>
        <dbReference type="Proteomes" id="UP000198642"/>
    </source>
</evidence>
<sequence>MPNKNPKLPLSVDERANLREAKIKLSDIHELETPELAHVLKTPKKRTRYIKALATFQKIPSIGHKFADTLVENLGYYSLNELKDKDGAVLLNQLESDLGYWVDRCVEDQIRCVIHHANHPGSTKQWFDFTDERKDFRRINGYPESRPEKAWHSQR</sequence>
<gene>
    <name evidence="1" type="ORF">SAMN04488072_10488</name>
</gene>
<organism evidence="1 2">
    <name type="scientific">Lentibacillus halodurans</name>
    <dbReference type="NCBI Taxonomy" id="237679"/>
    <lineage>
        <taxon>Bacteria</taxon>
        <taxon>Bacillati</taxon>
        <taxon>Bacillota</taxon>
        <taxon>Bacilli</taxon>
        <taxon>Bacillales</taxon>
        <taxon>Bacillaceae</taxon>
        <taxon>Lentibacillus</taxon>
    </lineage>
</organism>
<dbReference type="OrthoDB" id="666031at2"/>
<keyword evidence="2" id="KW-1185">Reference proteome</keyword>
<dbReference type="Proteomes" id="UP000198642">
    <property type="component" value="Unassembled WGS sequence"/>
</dbReference>
<name>A0A1I0X361_9BACI</name>
<dbReference type="RefSeq" id="WP_090235213.1">
    <property type="nucleotide sequence ID" value="NZ_FOJW01000004.1"/>
</dbReference>
<dbReference type="AlphaFoldDB" id="A0A1I0X361"/>
<dbReference type="STRING" id="237679.SAMN04488072_10488"/>
<evidence type="ECO:0000313" key="1">
    <source>
        <dbReference type="EMBL" id="SFA94840.1"/>
    </source>
</evidence>
<proteinExistence type="predicted"/>
<dbReference type="Pfam" id="PF11731">
    <property type="entry name" value="Cdd1"/>
    <property type="match status" value="1"/>
</dbReference>
<dbReference type="InterPro" id="IPR021725">
    <property type="entry name" value="Cdd1"/>
</dbReference>